<accession>A0A0C7NRV2</accession>
<dbReference type="GO" id="GO:0005524">
    <property type="term" value="F:ATP binding"/>
    <property type="evidence" value="ECO:0007669"/>
    <property type="project" value="InterPro"/>
</dbReference>
<dbReference type="STRING" id="1006576.DTL3_1290"/>
<gene>
    <name evidence="2" type="primary">udk</name>
    <name evidence="2" type="ORF">DTL3_1290</name>
</gene>
<dbReference type="PANTHER" id="PTHR10285">
    <property type="entry name" value="URIDINE KINASE"/>
    <property type="match status" value="1"/>
</dbReference>
<keyword evidence="2" id="KW-0418">Kinase</keyword>
<feature type="domain" description="Phosphoribulokinase/uridine kinase" evidence="1">
    <location>
        <begin position="289"/>
        <end position="487"/>
    </location>
</feature>
<dbReference type="EC" id="2.7.1.48" evidence="2"/>
<dbReference type="AlphaFoldDB" id="A0A0C7NRV2"/>
<keyword evidence="3" id="KW-1185">Reference proteome</keyword>
<dbReference type="HOGENOM" id="CLU_023775_1_0_0"/>
<keyword evidence="2" id="KW-0808">Transferase</keyword>
<dbReference type="SUPFAM" id="SSF55186">
    <property type="entry name" value="ThrRS/AlaRS common domain"/>
    <property type="match status" value="1"/>
</dbReference>
<dbReference type="PATRIC" id="fig|1006576.9.peg.1290"/>
<organism evidence="2 3">
    <name type="scientific">Defluviitoga tunisiensis</name>
    <dbReference type="NCBI Taxonomy" id="1006576"/>
    <lineage>
        <taxon>Bacteria</taxon>
        <taxon>Thermotogati</taxon>
        <taxon>Thermotogota</taxon>
        <taxon>Thermotogae</taxon>
        <taxon>Petrotogales</taxon>
        <taxon>Petrotogaceae</taxon>
        <taxon>Defluviitoga</taxon>
    </lineage>
</organism>
<dbReference type="SUPFAM" id="SSF52540">
    <property type="entry name" value="P-loop containing nucleoside triphosphate hydrolases"/>
    <property type="match status" value="1"/>
</dbReference>
<sequence length="553" mass="65196">MYYTLQDTETGEIYEVPKEFRFIDLAKQYEKEKNKKVLYVKFNNDIKELFEKIEKDGFIQFCDITTNDGVRIYRRGLFFVFYIALKEINPDDKLYVNNTLNDAIYCELKSGIPTEEYLQLIENKMKEIVEKDYVFVKKTVDKFDAIEMFSNNGDEDKALLFKYRKKSTVNIYYVDKYFNYFYGYLPYSTGYLQKFKLHKVENGFVILHPTANQPEEIPNYQHSPKLFFTFEEYKNWLNIMEIETVGELNLLISQGSEKVRELIRISEALHEKKYAEIADEIVKRKKIRLITIAGPSSSGKTTSAKRIALHLKVHGLRPISISLDDFFLERDKTPRDEFGNYDFESINALDLDLFNKTMNDLIAGKEVMMPKFDFTSGRRTWYPKPLKIEKDQPIIIEGIHGLNEVLTSSIPRETKFKIYISSLTQMNLDSMNRIPTTDTRLIRRLVRDNHSRGYTAESTLKMWPAVVKGEQRNIFPFQEEADIMFNSHLVYELAVLKMFAEPLLLNIDNTVDEYTEAKRLLRFLDYFLPITEMEEIPRTSIIREFIGNSTFKY</sequence>
<evidence type="ECO:0000313" key="2">
    <source>
        <dbReference type="EMBL" id="CEP78587.1"/>
    </source>
</evidence>
<name>A0A0C7NRV2_DEFTU</name>
<dbReference type="OrthoDB" id="9764644at2"/>
<dbReference type="GO" id="GO:0004849">
    <property type="term" value="F:uridine kinase activity"/>
    <property type="evidence" value="ECO:0007669"/>
    <property type="project" value="UniProtKB-EC"/>
</dbReference>
<dbReference type="Gene3D" id="3.40.50.300">
    <property type="entry name" value="P-loop containing nucleotide triphosphate hydrolases"/>
    <property type="match status" value="1"/>
</dbReference>
<dbReference type="InterPro" id="IPR006083">
    <property type="entry name" value="PRK/URK"/>
</dbReference>
<dbReference type="InterPro" id="IPR018163">
    <property type="entry name" value="Thr/Ala-tRNA-synth_IIc_edit"/>
</dbReference>
<dbReference type="Pfam" id="PF00485">
    <property type="entry name" value="PRK"/>
    <property type="match status" value="1"/>
</dbReference>
<protein>
    <submittedName>
        <fullName evidence="2">Uridine monophosphate kinase</fullName>
        <ecNumber evidence="2">2.7.1.48</ecNumber>
    </submittedName>
</protein>
<evidence type="ECO:0000259" key="1">
    <source>
        <dbReference type="Pfam" id="PF00485"/>
    </source>
</evidence>
<dbReference type="Proteomes" id="UP000032809">
    <property type="component" value="Chromosome I"/>
</dbReference>
<reference evidence="3" key="1">
    <citation type="submission" date="2014-11" db="EMBL/GenBank/DDBJ databases">
        <authorList>
            <person name="Wibberg D."/>
        </authorList>
    </citation>
    <scope>NUCLEOTIDE SEQUENCE [LARGE SCALE GENOMIC DNA]</scope>
    <source>
        <strain evidence="3">L3</strain>
    </source>
</reference>
<evidence type="ECO:0000313" key="3">
    <source>
        <dbReference type="Proteomes" id="UP000032809"/>
    </source>
</evidence>
<dbReference type="Gene3D" id="3.30.980.10">
    <property type="entry name" value="Threonyl-trna Synthetase, Chain A, domain 2"/>
    <property type="match status" value="1"/>
</dbReference>
<dbReference type="EMBL" id="LN824141">
    <property type="protein sequence ID" value="CEP78587.1"/>
    <property type="molecule type" value="Genomic_DNA"/>
</dbReference>
<proteinExistence type="predicted"/>
<dbReference type="InterPro" id="IPR027417">
    <property type="entry name" value="P-loop_NTPase"/>
</dbReference>
<dbReference type="KEGG" id="dtn:DTL3_1290"/>
<dbReference type="RefSeq" id="WP_052670412.1">
    <property type="nucleotide sequence ID" value="NZ_LN824141.1"/>
</dbReference>
<dbReference type="CDD" id="cd02028">
    <property type="entry name" value="UMPK_like"/>
    <property type="match status" value="1"/>
</dbReference>